<feature type="domain" description="F-box" evidence="10">
    <location>
        <begin position="78"/>
        <end position="136"/>
    </location>
</feature>
<dbReference type="Gene3D" id="1.20.1280.50">
    <property type="match status" value="1"/>
</dbReference>
<evidence type="ECO:0000256" key="4">
    <source>
        <dbReference type="ARBA" id="ARBA00022980"/>
    </source>
</evidence>
<dbReference type="CDD" id="cd01425">
    <property type="entry name" value="RPS2"/>
    <property type="match status" value="1"/>
</dbReference>
<reference evidence="11" key="1">
    <citation type="journal article" date="2021" name="Genome Biol. Evol.">
        <title>The assembled and annotated genome of the fairy-ring fungus Marasmius oreades.</title>
        <authorList>
            <person name="Hiltunen M."/>
            <person name="Ament-Velasquez S.L."/>
            <person name="Johannesson H."/>
        </authorList>
    </citation>
    <scope>NUCLEOTIDE SEQUENCE</scope>
    <source>
        <strain evidence="11">03SP1</strain>
    </source>
</reference>
<keyword evidence="3 6" id="KW-0963">Cytoplasm</keyword>
<evidence type="ECO:0000256" key="7">
    <source>
        <dbReference type="RuleBase" id="RU003631"/>
    </source>
</evidence>
<accession>A0A9P7V113</accession>
<dbReference type="FunFam" id="3.40.50.10490:FF:000010">
    <property type="entry name" value="40S ribosomal protein S0"/>
    <property type="match status" value="1"/>
</dbReference>
<evidence type="ECO:0000256" key="2">
    <source>
        <dbReference type="ARBA" id="ARBA00006242"/>
    </source>
</evidence>
<evidence type="ECO:0000259" key="10">
    <source>
        <dbReference type="PROSITE" id="PS50181"/>
    </source>
</evidence>
<evidence type="ECO:0000256" key="9">
    <source>
        <dbReference type="SAM" id="MobiDB-lite"/>
    </source>
</evidence>
<dbReference type="InterPro" id="IPR001810">
    <property type="entry name" value="F-box_dom"/>
</dbReference>
<keyword evidence="5 6" id="KW-0687">Ribonucleoprotein</keyword>
<comment type="subunit">
    <text evidence="6">Component of the small ribosomal subunit. Mature ribosomes consist of a small (40S) and a large (60S) subunit. The 40S subunit contains about 33 different proteins and 1 molecule of RNA (18S). The 60S subunit contains about 49 different proteins and 3 molecules of RNA (25S, 5.8S and 5S). Interacts with RPS21.</text>
</comment>
<dbReference type="GO" id="GO:0000028">
    <property type="term" value="P:ribosomal small subunit assembly"/>
    <property type="evidence" value="ECO:0007669"/>
    <property type="project" value="UniProtKB-UniRule"/>
</dbReference>
<dbReference type="InterPro" id="IPR023591">
    <property type="entry name" value="Ribosomal_uS2_flav_dom_sf"/>
</dbReference>
<dbReference type="SUPFAM" id="SSF52313">
    <property type="entry name" value="Ribosomal protein S2"/>
    <property type="match status" value="1"/>
</dbReference>
<keyword evidence="12" id="KW-1185">Reference proteome</keyword>
<protein>
    <recommendedName>
        <fullName evidence="6">Small ribosomal subunit protein uS2</fullName>
    </recommendedName>
</protein>
<dbReference type="GO" id="GO:0006412">
    <property type="term" value="P:translation"/>
    <property type="evidence" value="ECO:0007669"/>
    <property type="project" value="UniProtKB-UniRule"/>
</dbReference>
<comment type="subcellular location">
    <subcellularLocation>
        <location evidence="1 6">Cytoplasm</location>
    </subcellularLocation>
</comment>
<dbReference type="GO" id="GO:0022627">
    <property type="term" value="C:cytosolic small ribosomal subunit"/>
    <property type="evidence" value="ECO:0007669"/>
    <property type="project" value="UniProtKB-UniRule"/>
</dbReference>
<sequence>MIQCPTCSSETLWGSSESYIPETPSFIDPDHLAKLTVQIAAKARRINALAEKLQEAAVSARKESDRWQAILKSYQNRSLPVSRLPTEVLIPIFERCVEQDSAGHVFSCRSMPWKLAQTCRHWRSIVLSTPSLWNVVRLDITRSVQSLNSVEMLRIWLERSQTYPISCLIILGDPSLKEFDLEILDTLLLHSMRWAHMDFDFRHHGDLYHRLASSDINLPLLVSFRMRVEISSQHPVLPNDWGHLPNRWLAPKLTEVSISLLNRQSFMPIFVIPWSQLTELSWTTSPTSLLKIGSAFSHLQYCVIYFDFHHPSDILTIPKCILPQLRHLHLSGTFSSVFSFINYITLPVLGDLALDFWEQISPVSLHLLTALCKLRTRSSFELQYLSVPLSIFNCRDAPTLLENFGHIRELGLILNTEESYDQALPHFLHSRVLRNLEILHLTFRGVPEHDSRMFADTLDLVETRCRPTVSSSTPCTTLKALSVEILKSPHFTAHHALVHLEPFRRLLSLQKDGLVLLGHVVEGRWHTSYRDTHWNSGDVTRAERRWHRFGCTDWLFKPEFEDYRCVDTPQHRRNRPSTSSQPGPQASQPFTVANMASKLPSVLSATEDEIQLLLAAQCHIGTKNCDKQMEPYVWKRRPDGIHILNIGKTWEKLVFAARIIAAVENPNDVCVISARPYGHRAVLKFAANTGAQAIAGRFTPGSFTNYITRSFKEPRLIVVTDPRVDHQAIREAAYVNIPVIALCDTDAPLKFVDVAIPTNNKTKHSIGLIWWLLAREVLRLRGTIPRTVDGWNVMVDMFFYRDPEEVEKQQQEEAAAKAAAAPGETEGQQGASEWDVSSAPQAGAINPALAQDGGALDWSADPAPGGPTDWSAEPTGGNWGVEANATNSGWD</sequence>
<dbReference type="OrthoDB" id="414863at2759"/>
<evidence type="ECO:0000256" key="3">
    <source>
        <dbReference type="ARBA" id="ARBA00022490"/>
    </source>
</evidence>
<dbReference type="NCBIfam" id="TIGR01012">
    <property type="entry name" value="uS2_euk_arch"/>
    <property type="match status" value="1"/>
</dbReference>
<dbReference type="Pfam" id="PF00318">
    <property type="entry name" value="Ribosomal_S2"/>
    <property type="match status" value="2"/>
</dbReference>
<comment type="function">
    <text evidence="6">Required for the assembly and/or stability of the 40S ribosomal subunit. Required for the processing of the 20S rRNA-precursor to mature 18S rRNA in a late step of the maturation of 40S ribosomal subunits.</text>
</comment>
<dbReference type="AlphaFoldDB" id="A0A9P7V113"/>
<dbReference type="InterPro" id="IPR032281">
    <property type="entry name" value="Ribosomal_uS2_C"/>
</dbReference>
<comment type="similarity">
    <text evidence="2 6 7">Belongs to the universal ribosomal protein uS2 family.</text>
</comment>
<feature type="region of interest" description="Disordered" evidence="9">
    <location>
        <begin position="806"/>
        <end position="891"/>
    </location>
</feature>
<dbReference type="Gene3D" id="3.40.50.10490">
    <property type="entry name" value="Glucose-6-phosphate isomerase like protein, domain 1"/>
    <property type="match status" value="1"/>
</dbReference>
<evidence type="ECO:0000256" key="8">
    <source>
        <dbReference type="SAM" id="Coils"/>
    </source>
</evidence>
<dbReference type="PROSITE" id="PS50181">
    <property type="entry name" value="FBOX"/>
    <property type="match status" value="1"/>
</dbReference>
<dbReference type="GO" id="GO:0003735">
    <property type="term" value="F:structural constituent of ribosome"/>
    <property type="evidence" value="ECO:0007669"/>
    <property type="project" value="UniProtKB-UniRule"/>
</dbReference>
<dbReference type="PANTHER" id="PTHR11489">
    <property type="entry name" value="40S RIBOSOMAL PROTEIN SA"/>
    <property type="match status" value="1"/>
</dbReference>
<proteinExistence type="inferred from homology"/>
<evidence type="ECO:0000313" key="11">
    <source>
        <dbReference type="EMBL" id="KAG7098272.1"/>
    </source>
</evidence>
<dbReference type="InterPro" id="IPR001865">
    <property type="entry name" value="Ribosomal_uS2"/>
</dbReference>
<evidence type="ECO:0000256" key="5">
    <source>
        <dbReference type="ARBA" id="ARBA00023274"/>
    </source>
</evidence>
<evidence type="ECO:0000256" key="1">
    <source>
        <dbReference type="ARBA" id="ARBA00004496"/>
    </source>
</evidence>
<evidence type="ECO:0000313" key="12">
    <source>
        <dbReference type="Proteomes" id="UP001049176"/>
    </source>
</evidence>
<comment type="caution">
    <text evidence="11">The sequence shown here is derived from an EMBL/GenBank/DDBJ whole genome shotgun (WGS) entry which is preliminary data.</text>
</comment>
<dbReference type="PRINTS" id="PR00395">
    <property type="entry name" value="RIBOSOMALS2"/>
</dbReference>
<dbReference type="InterPro" id="IPR005707">
    <property type="entry name" value="Ribosomal_uS2_euk/arc"/>
</dbReference>
<dbReference type="Pfam" id="PF16122">
    <property type="entry name" value="40S_SA_C"/>
    <property type="match status" value="1"/>
</dbReference>
<dbReference type="InterPro" id="IPR018130">
    <property type="entry name" value="Ribosomal_uS2_CS"/>
</dbReference>
<name>A0A9P7V113_9AGAR</name>
<keyword evidence="8" id="KW-0175">Coiled coil</keyword>
<keyword evidence="4 6" id="KW-0689">Ribosomal protein</keyword>
<evidence type="ECO:0000256" key="6">
    <source>
        <dbReference type="HAMAP-Rule" id="MF_03015"/>
    </source>
</evidence>
<dbReference type="InterPro" id="IPR027498">
    <property type="entry name" value="Ribosomal_uS2_euk"/>
</dbReference>
<feature type="coiled-coil region" evidence="8">
    <location>
        <begin position="32"/>
        <end position="63"/>
    </location>
</feature>
<dbReference type="PROSITE" id="PS00963">
    <property type="entry name" value="RIBOSOMAL_S2_2"/>
    <property type="match status" value="1"/>
</dbReference>
<organism evidence="11 12">
    <name type="scientific">Marasmius oreades</name>
    <name type="common">fairy-ring Marasmius</name>
    <dbReference type="NCBI Taxonomy" id="181124"/>
    <lineage>
        <taxon>Eukaryota</taxon>
        <taxon>Fungi</taxon>
        <taxon>Dikarya</taxon>
        <taxon>Basidiomycota</taxon>
        <taxon>Agaricomycotina</taxon>
        <taxon>Agaricomycetes</taxon>
        <taxon>Agaricomycetidae</taxon>
        <taxon>Agaricales</taxon>
        <taxon>Marasmiineae</taxon>
        <taxon>Marasmiaceae</taxon>
        <taxon>Marasmius</taxon>
    </lineage>
</organism>
<gene>
    <name evidence="6" type="primary">RPS0</name>
    <name evidence="11" type="ORF">E1B28_000234</name>
</gene>
<dbReference type="EMBL" id="CM032181">
    <property type="protein sequence ID" value="KAG7098272.1"/>
    <property type="molecule type" value="Genomic_DNA"/>
</dbReference>
<dbReference type="Proteomes" id="UP001049176">
    <property type="component" value="Chromosome 1"/>
</dbReference>
<dbReference type="HAMAP" id="MF_03015">
    <property type="entry name" value="Ribosomal_S2_euk"/>
    <property type="match status" value="1"/>
</dbReference>
<feature type="compositionally biased region" description="Basic and acidic residues" evidence="9">
    <location>
        <begin position="806"/>
        <end position="815"/>
    </location>
</feature>